<dbReference type="Proteomes" id="UP000677228">
    <property type="component" value="Unassembled WGS sequence"/>
</dbReference>
<organism evidence="2 3">
    <name type="scientific">Didymodactylos carnosus</name>
    <dbReference type="NCBI Taxonomy" id="1234261"/>
    <lineage>
        <taxon>Eukaryota</taxon>
        <taxon>Metazoa</taxon>
        <taxon>Spiralia</taxon>
        <taxon>Gnathifera</taxon>
        <taxon>Rotifera</taxon>
        <taxon>Eurotatoria</taxon>
        <taxon>Bdelloidea</taxon>
        <taxon>Philodinida</taxon>
        <taxon>Philodinidae</taxon>
        <taxon>Didymodactylos</taxon>
    </lineage>
</organism>
<proteinExistence type="predicted"/>
<protein>
    <submittedName>
        <fullName evidence="2">Uncharacterized protein</fullName>
    </submittedName>
</protein>
<gene>
    <name evidence="1" type="ORF">OVA965_LOCUS42067</name>
    <name evidence="2" type="ORF">TMI583_LOCUS43870</name>
</gene>
<evidence type="ECO:0000313" key="3">
    <source>
        <dbReference type="Proteomes" id="UP000682733"/>
    </source>
</evidence>
<evidence type="ECO:0000313" key="2">
    <source>
        <dbReference type="EMBL" id="CAF4408938.1"/>
    </source>
</evidence>
<reference evidence="2" key="1">
    <citation type="submission" date="2021-02" db="EMBL/GenBank/DDBJ databases">
        <authorList>
            <person name="Nowell W R."/>
        </authorList>
    </citation>
    <scope>NUCLEOTIDE SEQUENCE</scope>
</reference>
<dbReference type="Proteomes" id="UP000682733">
    <property type="component" value="Unassembled WGS sequence"/>
</dbReference>
<sequence>QKRKGKKLESIYLTPSEWILINDIKCVLESFQIVVEGLSGSNYPTLAKAYNTPKAL</sequence>
<comment type="caution">
    <text evidence="2">The sequence shown here is derived from an EMBL/GenBank/DDBJ whole genome shotgun (WGS) entry which is preliminary data.</text>
</comment>
<dbReference type="EMBL" id="CAJOBA010074268">
    <property type="protein sequence ID" value="CAF4408938.1"/>
    <property type="molecule type" value="Genomic_DNA"/>
</dbReference>
<dbReference type="EMBL" id="CAJNOK010050487">
    <property type="protein sequence ID" value="CAF1600499.1"/>
    <property type="molecule type" value="Genomic_DNA"/>
</dbReference>
<feature type="non-terminal residue" evidence="2">
    <location>
        <position position="1"/>
    </location>
</feature>
<name>A0A8S2VMW0_9BILA</name>
<evidence type="ECO:0000313" key="1">
    <source>
        <dbReference type="EMBL" id="CAF1600499.1"/>
    </source>
</evidence>
<dbReference type="AlphaFoldDB" id="A0A8S2VMW0"/>
<accession>A0A8S2VMW0</accession>